<name>A0A437REF3_9BURK</name>
<dbReference type="RefSeq" id="WP_128229213.1">
    <property type="nucleotide sequence ID" value="NZ_SACR01000004.1"/>
</dbReference>
<dbReference type="InterPro" id="IPR050300">
    <property type="entry name" value="GDXG_lipolytic_enzyme"/>
</dbReference>
<evidence type="ECO:0000313" key="3">
    <source>
        <dbReference type="EMBL" id="RVU45131.1"/>
    </source>
</evidence>
<proteinExistence type="predicted"/>
<keyword evidence="1 3" id="KW-0378">Hydrolase</keyword>
<dbReference type="Gene3D" id="3.40.50.1820">
    <property type="entry name" value="alpha/beta hydrolase"/>
    <property type="match status" value="1"/>
</dbReference>
<evidence type="ECO:0000313" key="4">
    <source>
        <dbReference type="Proteomes" id="UP000285575"/>
    </source>
</evidence>
<keyword evidence="4" id="KW-1185">Reference proteome</keyword>
<sequence>MRTRNDPAWLEAQYNNRARVPAYAGHFARWQQASALVRSKTSARLDIAYGAGAGETLDVFPAAQPGAPVLVFIHGGYWRSLDKSDFSFIAPALNAAGVTVVVPNYALCPAVGIEHIALQMTQAVAWAWRHAAGFGADASRIGLVGHSAGGHLAAMLMCCRWKEVAPDLPAQPVQAALSVSGLYDLEPLRLVASVQADLQLTPASVRRLSPAFFPRPKGGKLFAAVGLDESEEFIRQNALIRDVWGPTAVPVCETLPGRNHFSVVEDLADAKSRLHQLALRAVGLER</sequence>
<dbReference type="AlphaFoldDB" id="A0A437REF3"/>
<protein>
    <submittedName>
        <fullName evidence="3">Alpha/beta hydrolase</fullName>
    </submittedName>
</protein>
<gene>
    <name evidence="3" type="ORF">EOE66_13325</name>
</gene>
<organism evidence="3 4">
    <name type="scientific">Rubrivivax rivuli</name>
    <dbReference type="NCBI Taxonomy" id="1862385"/>
    <lineage>
        <taxon>Bacteria</taxon>
        <taxon>Pseudomonadati</taxon>
        <taxon>Pseudomonadota</taxon>
        <taxon>Betaproteobacteria</taxon>
        <taxon>Burkholderiales</taxon>
        <taxon>Sphaerotilaceae</taxon>
        <taxon>Rubrivivax</taxon>
    </lineage>
</organism>
<evidence type="ECO:0000256" key="1">
    <source>
        <dbReference type="ARBA" id="ARBA00022801"/>
    </source>
</evidence>
<reference evidence="3 4" key="1">
    <citation type="submission" date="2019-01" db="EMBL/GenBank/DDBJ databases">
        <authorList>
            <person name="Chen W.-M."/>
        </authorList>
    </citation>
    <scope>NUCLEOTIDE SEQUENCE [LARGE SCALE GENOMIC DNA]</scope>
    <source>
        <strain evidence="3 4">KYPY4</strain>
    </source>
</reference>
<dbReference type="Pfam" id="PF20434">
    <property type="entry name" value="BD-FAE"/>
    <property type="match status" value="1"/>
</dbReference>
<dbReference type="PANTHER" id="PTHR48081:SF33">
    <property type="entry name" value="KYNURENINE FORMAMIDASE"/>
    <property type="match status" value="1"/>
</dbReference>
<dbReference type="InterPro" id="IPR029058">
    <property type="entry name" value="AB_hydrolase_fold"/>
</dbReference>
<dbReference type="Proteomes" id="UP000285575">
    <property type="component" value="Unassembled WGS sequence"/>
</dbReference>
<dbReference type="InterPro" id="IPR049492">
    <property type="entry name" value="BD-FAE-like_dom"/>
</dbReference>
<dbReference type="SUPFAM" id="SSF53474">
    <property type="entry name" value="alpha/beta-Hydrolases"/>
    <property type="match status" value="1"/>
</dbReference>
<dbReference type="GO" id="GO:0016787">
    <property type="term" value="F:hydrolase activity"/>
    <property type="evidence" value="ECO:0007669"/>
    <property type="project" value="UniProtKB-KW"/>
</dbReference>
<dbReference type="PANTHER" id="PTHR48081">
    <property type="entry name" value="AB HYDROLASE SUPERFAMILY PROTEIN C4A8.06C"/>
    <property type="match status" value="1"/>
</dbReference>
<accession>A0A437REF3</accession>
<dbReference type="OrthoDB" id="9771666at2"/>
<feature type="domain" description="BD-FAE-like" evidence="2">
    <location>
        <begin position="64"/>
        <end position="159"/>
    </location>
</feature>
<evidence type="ECO:0000259" key="2">
    <source>
        <dbReference type="Pfam" id="PF20434"/>
    </source>
</evidence>
<dbReference type="EMBL" id="SACR01000004">
    <property type="protein sequence ID" value="RVU45131.1"/>
    <property type="molecule type" value="Genomic_DNA"/>
</dbReference>
<comment type="caution">
    <text evidence="3">The sequence shown here is derived from an EMBL/GenBank/DDBJ whole genome shotgun (WGS) entry which is preliminary data.</text>
</comment>